<dbReference type="OrthoDB" id="9814210at2"/>
<protein>
    <submittedName>
        <fullName evidence="2">Pseudaminic acid synthase</fullName>
        <ecNumber evidence="2">2.5.1.97</ecNumber>
    </submittedName>
</protein>
<dbReference type="Gene3D" id="3.90.1210.10">
    <property type="entry name" value="Antifreeze-like/N-acetylneuraminic acid synthase C-terminal domain"/>
    <property type="match status" value="1"/>
</dbReference>
<gene>
    <name evidence="2" type="primary">pseI</name>
    <name evidence="2" type="ORF">GJ691_09005</name>
</gene>
<dbReference type="EC" id="2.5.1.97" evidence="2"/>
<feature type="domain" description="AFP-like" evidence="1">
    <location>
        <begin position="280"/>
        <end position="336"/>
    </location>
</feature>
<dbReference type="InterPro" id="IPR013785">
    <property type="entry name" value="Aldolase_TIM"/>
</dbReference>
<dbReference type="RefSeq" id="WP_154366035.1">
    <property type="nucleotide sequence ID" value="NZ_WKJH01000005.1"/>
</dbReference>
<comment type="caution">
    <text evidence="2">The sequence shown here is derived from an EMBL/GenBank/DDBJ whole genome shotgun (WGS) entry which is preliminary data.</text>
</comment>
<dbReference type="PANTHER" id="PTHR42966:SF2">
    <property type="entry name" value="PSEUDAMINIC ACID SYNTHASE"/>
    <property type="match status" value="1"/>
</dbReference>
<dbReference type="CDD" id="cd11615">
    <property type="entry name" value="SAF_NeuB_like"/>
    <property type="match status" value="1"/>
</dbReference>
<dbReference type="SUPFAM" id="SSF51269">
    <property type="entry name" value="AFP III-like domain"/>
    <property type="match status" value="1"/>
</dbReference>
<accession>A0A6I2MKQ1</accession>
<dbReference type="InterPro" id="IPR036732">
    <property type="entry name" value="AFP_Neu5c_C_sf"/>
</dbReference>
<dbReference type="InterPro" id="IPR006190">
    <property type="entry name" value="SAF_AFP_Neu5Ac"/>
</dbReference>
<dbReference type="InterPro" id="IPR020030">
    <property type="entry name" value="Pseudaminic_synth_PseI"/>
</dbReference>
<dbReference type="EMBL" id="WKJH01000005">
    <property type="protein sequence ID" value="MRX64308.1"/>
    <property type="molecule type" value="Genomic_DNA"/>
</dbReference>
<sequence length="336" mass="37156">MINSEKVFVIAELSANHNNDLSLAMETIDAIAESGADAVKVQTYTADSLTLDVDNEFFGPRKEGLWKGKTLYELFTEGSLPYEWHAELKSHAEALGLIFFSSPFDKEGVDFLENLNISLYKIASPEITDIPLISYVASKGKPIIMSTGLASLADIELAVNTCEKEGNFDITLLKCTSEYPATPDMANLLTIPNLKDTFNVKVGLSDHSFGSTVPVVAVSLGATVIEKHFVLDRKKGGIDAAFSMEPKEFKEMVSAVKDAKDALGSVSYTLTETNRNRRRSIFVSKDVKKYDRITLDNIKSIRPGNGLHPLYFNEILNKKFSQELKAGTPLRWELIC</sequence>
<dbReference type="InterPro" id="IPR057736">
    <property type="entry name" value="SAF_PseI/NeuA/NeuB"/>
</dbReference>
<dbReference type="Proteomes" id="UP000443153">
    <property type="component" value="Unassembled WGS sequence"/>
</dbReference>
<dbReference type="Pfam" id="PF03102">
    <property type="entry name" value="NeuB"/>
    <property type="match status" value="1"/>
</dbReference>
<dbReference type="NCBIfam" id="TIGR03586">
    <property type="entry name" value="PseI"/>
    <property type="match status" value="1"/>
</dbReference>
<evidence type="ECO:0000313" key="2">
    <source>
        <dbReference type="EMBL" id="MRX64308.1"/>
    </source>
</evidence>
<dbReference type="InterPro" id="IPR013132">
    <property type="entry name" value="PseI/NeuA/B-like_N"/>
</dbReference>
<keyword evidence="3" id="KW-1185">Reference proteome</keyword>
<dbReference type="PROSITE" id="PS50844">
    <property type="entry name" value="AFP_LIKE"/>
    <property type="match status" value="1"/>
</dbReference>
<dbReference type="PANTHER" id="PTHR42966">
    <property type="entry name" value="N-ACETYLNEURAMINATE SYNTHASE"/>
    <property type="match status" value="1"/>
</dbReference>
<reference evidence="2 3" key="1">
    <citation type="submission" date="2019-11" db="EMBL/GenBank/DDBJ databases">
        <title>Maribacter lutea sp. nov., a marine bacterium isolated from intertidal sand.</title>
        <authorList>
            <person name="Liu A."/>
        </authorList>
    </citation>
    <scope>NUCLEOTIDE SEQUENCE [LARGE SCALE GENOMIC DNA]</scope>
    <source>
        <strain evidence="2 3">RZ05</strain>
    </source>
</reference>
<evidence type="ECO:0000313" key="3">
    <source>
        <dbReference type="Proteomes" id="UP000443153"/>
    </source>
</evidence>
<dbReference type="AlphaFoldDB" id="A0A6I2MKQ1"/>
<dbReference type="InterPro" id="IPR051690">
    <property type="entry name" value="PseI-like"/>
</dbReference>
<keyword evidence="2" id="KW-0808">Transferase</keyword>
<name>A0A6I2MKQ1_9FLAO</name>
<dbReference type="GO" id="GO:0016051">
    <property type="term" value="P:carbohydrate biosynthetic process"/>
    <property type="evidence" value="ECO:0007669"/>
    <property type="project" value="InterPro"/>
</dbReference>
<dbReference type="GO" id="GO:0047444">
    <property type="term" value="F:N-acylneuraminate-9-phosphate synthase activity"/>
    <property type="evidence" value="ECO:0007669"/>
    <property type="project" value="TreeGrafter"/>
</dbReference>
<dbReference type="Gene3D" id="3.20.20.70">
    <property type="entry name" value="Aldolase class I"/>
    <property type="match status" value="1"/>
</dbReference>
<dbReference type="InterPro" id="IPR013974">
    <property type="entry name" value="SAF"/>
</dbReference>
<proteinExistence type="predicted"/>
<dbReference type="SMART" id="SM00858">
    <property type="entry name" value="SAF"/>
    <property type="match status" value="1"/>
</dbReference>
<evidence type="ECO:0000259" key="1">
    <source>
        <dbReference type="PROSITE" id="PS50844"/>
    </source>
</evidence>
<dbReference type="SUPFAM" id="SSF51569">
    <property type="entry name" value="Aldolase"/>
    <property type="match status" value="1"/>
</dbReference>
<dbReference type="Pfam" id="PF08666">
    <property type="entry name" value="SAF"/>
    <property type="match status" value="1"/>
</dbReference>
<organism evidence="2 3">
    <name type="scientific">Maribacter luteus</name>
    <dbReference type="NCBI Taxonomy" id="2594478"/>
    <lineage>
        <taxon>Bacteria</taxon>
        <taxon>Pseudomonadati</taxon>
        <taxon>Bacteroidota</taxon>
        <taxon>Flavobacteriia</taxon>
        <taxon>Flavobacteriales</taxon>
        <taxon>Flavobacteriaceae</taxon>
        <taxon>Maribacter</taxon>
    </lineage>
</organism>